<evidence type="ECO:0000313" key="4">
    <source>
        <dbReference type="Proteomes" id="UP000321832"/>
    </source>
</evidence>
<gene>
    <name evidence="3" type="ORF">FSC37_14430</name>
</gene>
<sequence length="234" mass="25659">MARLPRLSVSGLPHLILQSGHNGQDVLTDAIDRDSYRRFLAQAAAGCGVAIHAYSLERARVLLLATPLDAPGMSRMMQSVGRRYAAWFNRRHGRSGTLWDGRFRATVVEPDRDLVLAMRHVEADAAQADDARAPAQARVSSMAHHVGTAIDPLVSDHPAFWALGNTPFERHAAYRALMEQPLGAQERHRFDEATRKGWALGSPAFVASLSQLAGRRTLPKRPGRPKKAAPLPDV</sequence>
<comment type="caution">
    <text evidence="3">The sequence shown here is derived from an EMBL/GenBank/DDBJ whole genome shotgun (WGS) entry which is preliminary data.</text>
</comment>
<dbReference type="GO" id="GO:0003677">
    <property type="term" value="F:DNA binding"/>
    <property type="evidence" value="ECO:0007669"/>
    <property type="project" value="InterPro"/>
</dbReference>
<dbReference type="SMART" id="SM01321">
    <property type="entry name" value="Y1_Tnp"/>
    <property type="match status" value="1"/>
</dbReference>
<evidence type="ECO:0000313" key="3">
    <source>
        <dbReference type="EMBL" id="TXC66588.1"/>
    </source>
</evidence>
<dbReference type="PANTHER" id="PTHR34322">
    <property type="entry name" value="TRANSPOSASE, Y1_TNP DOMAIN-CONTAINING"/>
    <property type="match status" value="1"/>
</dbReference>
<organism evidence="3 4">
    <name type="scientific">Piscinibacter aquaticus</name>
    <dbReference type="NCBI Taxonomy" id="392597"/>
    <lineage>
        <taxon>Bacteria</taxon>
        <taxon>Pseudomonadati</taxon>
        <taxon>Pseudomonadota</taxon>
        <taxon>Betaproteobacteria</taxon>
        <taxon>Burkholderiales</taxon>
        <taxon>Sphaerotilaceae</taxon>
        <taxon>Piscinibacter</taxon>
    </lineage>
</organism>
<proteinExistence type="predicted"/>
<dbReference type="AlphaFoldDB" id="A0A5C6U4I7"/>
<dbReference type="PANTHER" id="PTHR34322:SF2">
    <property type="entry name" value="TRANSPOSASE IS200-LIKE DOMAIN-CONTAINING PROTEIN"/>
    <property type="match status" value="1"/>
</dbReference>
<dbReference type="GO" id="GO:0006313">
    <property type="term" value="P:DNA transposition"/>
    <property type="evidence" value="ECO:0007669"/>
    <property type="project" value="InterPro"/>
</dbReference>
<reference evidence="3 4" key="1">
    <citation type="submission" date="2019-08" db="EMBL/GenBank/DDBJ databases">
        <authorList>
            <person name="Khan S.A."/>
            <person name="Jeon C.O."/>
            <person name="Jeong S.E."/>
        </authorList>
    </citation>
    <scope>NUCLEOTIDE SEQUENCE [LARGE SCALE GENOMIC DNA]</scope>
    <source>
        <strain evidence="4">IMCC1728</strain>
    </source>
</reference>
<feature type="domain" description="Transposase IS200-like" evidence="2">
    <location>
        <begin position="9"/>
        <end position="124"/>
    </location>
</feature>
<evidence type="ECO:0000256" key="1">
    <source>
        <dbReference type="SAM" id="MobiDB-lite"/>
    </source>
</evidence>
<dbReference type="EMBL" id="VOPW01000001">
    <property type="protein sequence ID" value="TXC66588.1"/>
    <property type="molecule type" value="Genomic_DNA"/>
</dbReference>
<keyword evidence="4" id="KW-1185">Reference proteome</keyword>
<feature type="compositionally biased region" description="Basic residues" evidence="1">
    <location>
        <begin position="217"/>
        <end position="227"/>
    </location>
</feature>
<accession>A0A5C6U4I7</accession>
<dbReference type="InterPro" id="IPR002686">
    <property type="entry name" value="Transposase_17"/>
</dbReference>
<evidence type="ECO:0000259" key="2">
    <source>
        <dbReference type="SMART" id="SM01321"/>
    </source>
</evidence>
<dbReference type="Gene3D" id="3.30.70.1290">
    <property type="entry name" value="Transposase IS200-like"/>
    <property type="match status" value="1"/>
</dbReference>
<dbReference type="GO" id="GO:0004803">
    <property type="term" value="F:transposase activity"/>
    <property type="evidence" value="ECO:0007669"/>
    <property type="project" value="InterPro"/>
</dbReference>
<dbReference type="InterPro" id="IPR036515">
    <property type="entry name" value="Transposase_17_sf"/>
</dbReference>
<dbReference type="Proteomes" id="UP000321832">
    <property type="component" value="Unassembled WGS sequence"/>
</dbReference>
<protein>
    <submittedName>
        <fullName evidence="3">Transposase</fullName>
    </submittedName>
</protein>
<name>A0A5C6U4I7_9BURK</name>
<dbReference type="SUPFAM" id="SSF143422">
    <property type="entry name" value="Transposase IS200-like"/>
    <property type="match status" value="1"/>
</dbReference>
<feature type="region of interest" description="Disordered" evidence="1">
    <location>
        <begin position="211"/>
        <end position="234"/>
    </location>
</feature>